<organism evidence="2">
    <name type="scientific">Arundo donax</name>
    <name type="common">Giant reed</name>
    <name type="synonym">Donax arundinaceus</name>
    <dbReference type="NCBI Taxonomy" id="35708"/>
    <lineage>
        <taxon>Eukaryota</taxon>
        <taxon>Viridiplantae</taxon>
        <taxon>Streptophyta</taxon>
        <taxon>Embryophyta</taxon>
        <taxon>Tracheophyta</taxon>
        <taxon>Spermatophyta</taxon>
        <taxon>Magnoliopsida</taxon>
        <taxon>Liliopsida</taxon>
        <taxon>Poales</taxon>
        <taxon>Poaceae</taxon>
        <taxon>PACMAD clade</taxon>
        <taxon>Arundinoideae</taxon>
        <taxon>Arundineae</taxon>
        <taxon>Arundo</taxon>
    </lineage>
</organism>
<reference evidence="2" key="1">
    <citation type="submission" date="2014-09" db="EMBL/GenBank/DDBJ databases">
        <authorList>
            <person name="Magalhaes I.L.F."/>
            <person name="Oliveira U."/>
            <person name="Santos F.R."/>
            <person name="Vidigal T.H.D.A."/>
            <person name="Brescovit A.D."/>
            <person name="Santos A.J."/>
        </authorList>
    </citation>
    <scope>NUCLEOTIDE SEQUENCE</scope>
    <source>
        <tissue evidence="2">Shoot tissue taken approximately 20 cm above the soil surface</tissue>
    </source>
</reference>
<evidence type="ECO:0000313" key="2">
    <source>
        <dbReference type="EMBL" id="JAE27539.1"/>
    </source>
</evidence>
<dbReference type="EMBL" id="GBRH01170357">
    <property type="protein sequence ID" value="JAE27539.1"/>
    <property type="molecule type" value="Transcribed_RNA"/>
</dbReference>
<evidence type="ECO:0000256" key="1">
    <source>
        <dbReference type="SAM" id="MobiDB-lite"/>
    </source>
</evidence>
<proteinExistence type="predicted"/>
<reference evidence="2" key="2">
    <citation type="journal article" date="2015" name="Data Brief">
        <title>Shoot transcriptome of the giant reed, Arundo donax.</title>
        <authorList>
            <person name="Barrero R.A."/>
            <person name="Guerrero F.D."/>
            <person name="Moolhuijzen P."/>
            <person name="Goolsby J.A."/>
            <person name="Tidwell J."/>
            <person name="Bellgard S.E."/>
            <person name="Bellgard M.I."/>
        </authorList>
    </citation>
    <scope>NUCLEOTIDE SEQUENCE</scope>
    <source>
        <tissue evidence="2">Shoot tissue taken approximately 20 cm above the soil surface</tissue>
    </source>
</reference>
<protein>
    <submittedName>
        <fullName evidence="2">Uncharacterized protein</fullName>
    </submittedName>
</protein>
<dbReference type="AlphaFoldDB" id="A0A0A9GVH4"/>
<accession>A0A0A9GVH4</accession>
<feature type="region of interest" description="Disordered" evidence="1">
    <location>
        <begin position="64"/>
        <end position="101"/>
    </location>
</feature>
<name>A0A0A9GVH4_ARUDO</name>
<sequence length="101" mass="10656">MRGSSTGTLTRHHLILGFRRSSLGWSTPSARWRPWWACSSTTSASRTTRSGASSSTRSSCTACRASWTSPSCSGGTSPSVSPMRPSSPWRSASLAWSAASG</sequence>